<sequence>MGRRRAGGRNRHFRGPMLPPLPPCCVVEMQTKVGTQNAGHNNANRLDQMSMIDTWNRIQVRFGPFGRPEVGLCSIRTRKS</sequence>
<name>A0A194YQJ6_SORBI</name>
<gene>
    <name evidence="1" type="ORF">SORBI_3004G184600</name>
</gene>
<evidence type="ECO:0000313" key="2">
    <source>
        <dbReference type="Proteomes" id="UP000000768"/>
    </source>
</evidence>
<accession>A0A194YQJ6</accession>
<dbReference type="Proteomes" id="UP000000768">
    <property type="component" value="Chromosome 4"/>
</dbReference>
<proteinExistence type="predicted"/>
<reference evidence="2" key="2">
    <citation type="journal article" date="2018" name="Plant J.">
        <title>The Sorghum bicolor reference genome: improved assembly, gene annotations, a transcriptome atlas, and signatures of genome organization.</title>
        <authorList>
            <person name="McCormick R.F."/>
            <person name="Truong S.K."/>
            <person name="Sreedasyam A."/>
            <person name="Jenkins J."/>
            <person name="Shu S."/>
            <person name="Sims D."/>
            <person name="Kennedy M."/>
            <person name="Amirebrahimi M."/>
            <person name="Weers B.D."/>
            <person name="McKinley B."/>
            <person name="Mattison A."/>
            <person name="Morishige D.T."/>
            <person name="Grimwood J."/>
            <person name="Schmutz J."/>
            <person name="Mullet J.E."/>
        </authorList>
    </citation>
    <scope>NUCLEOTIDE SEQUENCE [LARGE SCALE GENOMIC DNA]</scope>
    <source>
        <strain evidence="2">cv. BTx623</strain>
    </source>
</reference>
<dbReference type="AlphaFoldDB" id="A0A194YQJ6"/>
<protein>
    <submittedName>
        <fullName evidence="1">Uncharacterized protein</fullName>
    </submittedName>
</protein>
<organism evidence="1 2">
    <name type="scientific">Sorghum bicolor</name>
    <name type="common">Sorghum</name>
    <name type="synonym">Sorghum vulgare</name>
    <dbReference type="NCBI Taxonomy" id="4558"/>
    <lineage>
        <taxon>Eukaryota</taxon>
        <taxon>Viridiplantae</taxon>
        <taxon>Streptophyta</taxon>
        <taxon>Embryophyta</taxon>
        <taxon>Tracheophyta</taxon>
        <taxon>Spermatophyta</taxon>
        <taxon>Magnoliopsida</taxon>
        <taxon>Liliopsida</taxon>
        <taxon>Poales</taxon>
        <taxon>Poaceae</taxon>
        <taxon>PACMAD clade</taxon>
        <taxon>Panicoideae</taxon>
        <taxon>Andropogonodae</taxon>
        <taxon>Andropogoneae</taxon>
        <taxon>Sorghinae</taxon>
        <taxon>Sorghum</taxon>
    </lineage>
</organism>
<reference evidence="1 2" key="1">
    <citation type="journal article" date="2009" name="Nature">
        <title>The Sorghum bicolor genome and the diversification of grasses.</title>
        <authorList>
            <person name="Paterson A.H."/>
            <person name="Bowers J.E."/>
            <person name="Bruggmann R."/>
            <person name="Dubchak I."/>
            <person name="Grimwood J."/>
            <person name="Gundlach H."/>
            <person name="Haberer G."/>
            <person name="Hellsten U."/>
            <person name="Mitros T."/>
            <person name="Poliakov A."/>
            <person name="Schmutz J."/>
            <person name="Spannagl M."/>
            <person name="Tang H."/>
            <person name="Wang X."/>
            <person name="Wicker T."/>
            <person name="Bharti A.K."/>
            <person name="Chapman J."/>
            <person name="Feltus F.A."/>
            <person name="Gowik U."/>
            <person name="Grigoriev I.V."/>
            <person name="Lyons E."/>
            <person name="Maher C.A."/>
            <person name="Martis M."/>
            <person name="Narechania A."/>
            <person name="Otillar R.P."/>
            <person name="Penning B.W."/>
            <person name="Salamov A.A."/>
            <person name="Wang Y."/>
            <person name="Zhang L."/>
            <person name="Carpita N.C."/>
            <person name="Freeling M."/>
            <person name="Gingle A.R."/>
            <person name="Hash C.T."/>
            <person name="Keller B."/>
            <person name="Klein P."/>
            <person name="Kresovich S."/>
            <person name="McCann M.C."/>
            <person name="Ming R."/>
            <person name="Peterson D.G."/>
            <person name="Mehboob-ur-Rahman"/>
            <person name="Ware D."/>
            <person name="Westhoff P."/>
            <person name="Mayer K.F."/>
            <person name="Messing J."/>
            <person name="Rokhsar D.S."/>
        </authorList>
    </citation>
    <scope>NUCLEOTIDE SEQUENCE [LARGE SCALE GENOMIC DNA]</scope>
    <source>
        <strain evidence="2">cv. BTx623</strain>
    </source>
</reference>
<evidence type="ECO:0000313" key="1">
    <source>
        <dbReference type="EMBL" id="KXG30466.1"/>
    </source>
</evidence>
<dbReference type="Gramene" id="KXG30466">
    <property type="protein sequence ID" value="KXG30466"/>
    <property type="gene ID" value="SORBI_3004G184600"/>
</dbReference>
<keyword evidence="2" id="KW-1185">Reference proteome</keyword>
<dbReference type="InParanoid" id="A0A194YQJ6"/>
<dbReference type="EMBL" id="CM000763">
    <property type="protein sequence ID" value="KXG30466.1"/>
    <property type="molecule type" value="Genomic_DNA"/>
</dbReference>